<dbReference type="AlphaFoldDB" id="A0A329LSM9"/>
<evidence type="ECO:0000313" key="5">
    <source>
        <dbReference type="Proteomes" id="UP000250369"/>
    </source>
</evidence>
<gene>
    <name evidence="4" type="ORF">DQG23_38510</name>
</gene>
<keyword evidence="2" id="KW-0012">Acyltransferase</keyword>
<dbReference type="InterPro" id="IPR000182">
    <property type="entry name" value="GNAT_dom"/>
</dbReference>
<dbReference type="SUPFAM" id="SSF55729">
    <property type="entry name" value="Acyl-CoA N-acyltransferases (Nat)"/>
    <property type="match status" value="1"/>
</dbReference>
<sequence length="159" mass="18622">MKLEVRMLQAQHQTSVLDIMAKHEFQFPSFIREQYPSRWRSFLEEKEKSKSCYLVMIDDDENVIGHAGYILREVTNLFEIVGVATRNDQVRKGIGSLLITTICKKVGELGHKEIVLHTLDHEQNQAALAFYERLGFRRINLEMDYYFAGYHRLTLLKSL</sequence>
<dbReference type="CDD" id="cd04301">
    <property type="entry name" value="NAT_SF"/>
    <property type="match status" value="1"/>
</dbReference>
<dbReference type="PANTHER" id="PTHR43420">
    <property type="entry name" value="ACETYLTRANSFERASE"/>
    <property type="match status" value="1"/>
</dbReference>
<dbReference type="InterPro" id="IPR050680">
    <property type="entry name" value="YpeA/RimI_acetyltransf"/>
</dbReference>
<evidence type="ECO:0000256" key="2">
    <source>
        <dbReference type="ARBA" id="ARBA00023315"/>
    </source>
</evidence>
<proteinExistence type="predicted"/>
<keyword evidence="5" id="KW-1185">Reference proteome</keyword>
<evidence type="ECO:0000313" key="4">
    <source>
        <dbReference type="EMBL" id="RAV10142.1"/>
    </source>
</evidence>
<reference evidence="4 5" key="1">
    <citation type="journal article" date="2009" name="Int. J. Syst. Evol. Microbiol.">
        <title>Paenibacillus contaminans sp. nov., isolated from a contaminated laboratory plate.</title>
        <authorList>
            <person name="Chou J.H."/>
            <person name="Lee J.H."/>
            <person name="Lin M.C."/>
            <person name="Chang P.S."/>
            <person name="Arun A.B."/>
            <person name="Young C.C."/>
            <person name="Chen W.M."/>
        </authorList>
    </citation>
    <scope>NUCLEOTIDE SEQUENCE [LARGE SCALE GENOMIC DNA]</scope>
    <source>
        <strain evidence="4 5">CKOBP-6</strain>
    </source>
</reference>
<keyword evidence="1" id="KW-0808">Transferase</keyword>
<dbReference type="GO" id="GO:0016747">
    <property type="term" value="F:acyltransferase activity, transferring groups other than amino-acyl groups"/>
    <property type="evidence" value="ECO:0007669"/>
    <property type="project" value="InterPro"/>
</dbReference>
<dbReference type="Proteomes" id="UP000250369">
    <property type="component" value="Unassembled WGS sequence"/>
</dbReference>
<evidence type="ECO:0000256" key="1">
    <source>
        <dbReference type="ARBA" id="ARBA00022679"/>
    </source>
</evidence>
<dbReference type="InterPro" id="IPR016181">
    <property type="entry name" value="Acyl_CoA_acyltransferase"/>
</dbReference>
<dbReference type="EMBL" id="QMFB01000045">
    <property type="protein sequence ID" value="RAV10142.1"/>
    <property type="molecule type" value="Genomic_DNA"/>
</dbReference>
<organism evidence="4 5">
    <name type="scientific">Paenibacillus contaminans</name>
    <dbReference type="NCBI Taxonomy" id="450362"/>
    <lineage>
        <taxon>Bacteria</taxon>
        <taxon>Bacillati</taxon>
        <taxon>Bacillota</taxon>
        <taxon>Bacilli</taxon>
        <taxon>Bacillales</taxon>
        <taxon>Paenibacillaceae</taxon>
        <taxon>Paenibacillus</taxon>
    </lineage>
</organism>
<comment type="caution">
    <text evidence="4">The sequence shown here is derived from an EMBL/GenBank/DDBJ whole genome shotgun (WGS) entry which is preliminary data.</text>
</comment>
<accession>A0A329LSM9</accession>
<evidence type="ECO:0000259" key="3">
    <source>
        <dbReference type="PROSITE" id="PS51186"/>
    </source>
</evidence>
<dbReference type="Gene3D" id="3.40.630.30">
    <property type="match status" value="1"/>
</dbReference>
<dbReference type="PROSITE" id="PS51186">
    <property type="entry name" value="GNAT"/>
    <property type="match status" value="1"/>
</dbReference>
<feature type="domain" description="N-acetyltransferase" evidence="3">
    <location>
        <begin position="3"/>
        <end position="156"/>
    </location>
</feature>
<protein>
    <recommendedName>
        <fullName evidence="3">N-acetyltransferase domain-containing protein</fullName>
    </recommendedName>
</protein>
<dbReference type="Pfam" id="PF00583">
    <property type="entry name" value="Acetyltransf_1"/>
    <property type="match status" value="1"/>
</dbReference>
<name>A0A329LSM9_9BACL</name>